<keyword evidence="2" id="KW-1133">Transmembrane helix</keyword>
<dbReference type="Gene3D" id="3.30.460.10">
    <property type="entry name" value="Beta Polymerase, domain 2"/>
    <property type="match status" value="1"/>
</dbReference>
<dbReference type="PANTHER" id="PTHR45979">
    <property type="entry name" value="PAP/OAS1 SUBSTRATE-BINDING DOMAIN SUPERFAMILY"/>
    <property type="match status" value="1"/>
</dbReference>
<dbReference type="PANTHER" id="PTHR45979:SF2">
    <property type="entry name" value="PAP_OAS1 SUBSTRATE-BINDING DOMAIN SUPERFAMILY"/>
    <property type="match status" value="1"/>
</dbReference>
<dbReference type="InterPro" id="IPR043519">
    <property type="entry name" value="NT_sf"/>
</dbReference>
<evidence type="ECO:0000259" key="3">
    <source>
        <dbReference type="Pfam" id="PF26180"/>
    </source>
</evidence>
<evidence type="ECO:0000313" key="4">
    <source>
        <dbReference type="EMBL" id="RVX00621.1"/>
    </source>
</evidence>
<dbReference type="AlphaFoldDB" id="A0A438IV45"/>
<dbReference type="Proteomes" id="UP000288805">
    <property type="component" value="Unassembled WGS sequence"/>
</dbReference>
<dbReference type="InterPro" id="IPR058920">
    <property type="entry name" value="PAP-OAS1-bd-rel"/>
</dbReference>
<protein>
    <recommendedName>
        <fullName evidence="3">PAP/OAS1 substrate-binding-related domain-containing protein</fullName>
    </recommendedName>
</protein>
<reference evidence="4 5" key="1">
    <citation type="journal article" date="2018" name="PLoS Genet.">
        <title>Population sequencing reveals clonal diversity and ancestral inbreeding in the grapevine cultivar Chardonnay.</title>
        <authorList>
            <person name="Roach M.J."/>
            <person name="Johnson D.L."/>
            <person name="Bohlmann J."/>
            <person name="van Vuuren H.J."/>
            <person name="Jones S.J."/>
            <person name="Pretorius I.S."/>
            <person name="Schmidt S.A."/>
            <person name="Borneman A.R."/>
        </authorList>
    </citation>
    <scope>NUCLEOTIDE SEQUENCE [LARGE SCALE GENOMIC DNA]</scope>
    <source>
        <strain evidence="5">cv. Chardonnay</strain>
        <tissue evidence="4">Leaf</tissue>
    </source>
</reference>
<keyword evidence="2" id="KW-0472">Membrane</keyword>
<accession>A0A438IV45</accession>
<name>A0A438IV45_VITVI</name>
<feature type="compositionally biased region" description="Polar residues" evidence="1">
    <location>
        <begin position="667"/>
        <end position="694"/>
    </location>
</feature>
<dbReference type="EMBL" id="QGNW01000080">
    <property type="protein sequence ID" value="RVX00621.1"/>
    <property type="molecule type" value="Genomic_DNA"/>
</dbReference>
<dbReference type="Gene3D" id="1.10.1410.10">
    <property type="match status" value="1"/>
</dbReference>
<dbReference type="SUPFAM" id="SSF81631">
    <property type="entry name" value="PAP/OAS1 substrate-binding domain"/>
    <property type="match status" value="1"/>
</dbReference>
<dbReference type="CDD" id="cd05402">
    <property type="entry name" value="NT_PAP_TUTase"/>
    <property type="match status" value="1"/>
</dbReference>
<feature type="compositionally biased region" description="Basic and acidic residues" evidence="1">
    <location>
        <begin position="981"/>
        <end position="991"/>
    </location>
</feature>
<feature type="region of interest" description="Disordered" evidence="1">
    <location>
        <begin position="934"/>
        <end position="1025"/>
    </location>
</feature>
<comment type="caution">
    <text evidence="4">The sequence shown here is derived from an EMBL/GenBank/DDBJ whole genome shotgun (WGS) entry which is preliminary data.</text>
</comment>
<feature type="transmembrane region" description="Helical" evidence="2">
    <location>
        <begin position="162"/>
        <end position="184"/>
    </location>
</feature>
<sequence length="1103" mass="122171">MGDLRACSPEPRGLFTDDRLLPLPSLSHPNPPAIGAAQWARAENTVQEIICEVQPTEVSEERRKEVVDYVQGLIRVRVGCEVRICMIFYEMTMEPVGIGNEALCQWNLEQETVLSRIGRTWASGGTRVTFSNVQVNRGRKGGAGKGGEGQERRGEIACEGKCTYMTTSGVMMLLPVLLFFFSYLNLVQVFPFGSVPLKTYLPDGDIDLTAFGGPAVEDTLAYEVYSVLEAEDQNRAAEFVVKDVQLIHAEVKLVKCLVQNIVVDISFNQLGGLCTLCFLEQVNYSSKIINLNQGQFYAIQGVVADLWEQREGGGDWNFCFARNLNDWELDTMERFLLKLQGQLVNREEEEARVVWKGDSKGRFSVGVPYSQLEPDYVIPFSLGIIWNSKIPSKIDRLIGKDHLFKRSIILIKAWCYYESRILGAHHGLISTYALETLVLYIFLLFHSLLNGPLAVLYKFLDYFSKFDWDNYCVSLNGPVRISSLPEMIAETPENVGADPLLNNDILRDCLDRFSVPSRGLETNSRTFVQKHFNIVDPLKENNNLGRSVSKGNFYRIRSAFTYGARKLGRILLQPEDKISEELCKFFTNTLERHGRGQRPDVDLIPVSCSDGFGFASSISDLEFQEEKRILEVNYTDSRSITGESELDAERSMCDGVNCVKISGTELGMSNPQRGSKQVVPTSMLSEADNSSNAPAVSGFRISGDAKDLASPRIRGPKISNDTSKSSPPSGEESVSVLSKKAHFAPHLYFSRSAQNGKERNENLDKKLAGNSGLSEEESSFVVHHGLNGNQSVNNHELLNSFVSNDVPPGLSPTACSSEYLHTGNWDRPSSGNSGNPEAPNSLADLSGDYDSHFNSLQYGWWCYDYIFGAPALSMPVALPSQFQSNNSWDAIQQSAHIRRNIFPQITANGIIPRPPFYPLNPPMISGTGFGVEEMPKPRGTGTYFPNTSHHLCNPLTSRGRNQAPVRSPRHSGRAVTPHETNFLERSSRELSHAQFPVHQGNGKSGSLDSHPSGSPVGRTYSNANGSLLPSEKVVEFGDQASESPLPENIREPNHGSFLPQNSSLSLSPGGAQRPKSMLSMNDDRVAVQAYHLKDEDDFPPLSV</sequence>
<feature type="compositionally biased region" description="Low complexity" evidence="1">
    <location>
        <begin position="723"/>
        <end position="737"/>
    </location>
</feature>
<organism evidence="4 5">
    <name type="scientific">Vitis vinifera</name>
    <name type="common">Grape</name>
    <dbReference type="NCBI Taxonomy" id="29760"/>
    <lineage>
        <taxon>Eukaryota</taxon>
        <taxon>Viridiplantae</taxon>
        <taxon>Streptophyta</taxon>
        <taxon>Embryophyta</taxon>
        <taxon>Tracheophyta</taxon>
        <taxon>Spermatophyta</taxon>
        <taxon>Magnoliopsida</taxon>
        <taxon>eudicotyledons</taxon>
        <taxon>Gunneridae</taxon>
        <taxon>Pentapetalae</taxon>
        <taxon>rosids</taxon>
        <taxon>Vitales</taxon>
        <taxon>Vitaceae</taxon>
        <taxon>Viteae</taxon>
        <taxon>Vitis</taxon>
    </lineage>
</organism>
<dbReference type="Pfam" id="PF26180">
    <property type="entry name" value="PAP-OAS1"/>
    <property type="match status" value="1"/>
</dbReference>
<dbReference type="SUPFAM" id="SSF81301">
    <property type="entry name" value="Nucleotidyltransferase"/>
    <property type="match status" value="1"/>
</dbReference>
<evidence type="ECO:0000256" key="1">
    <source>
        <dbReference type="SAM" id="MobiDB-lite"/>
    </source>
</evidence>
<feature type="region of interest" description="Disordered" evidence="1">
    <location>
        <begin position="667"/>
        <end position="737"/>
    </location>
</feature>
<feature type="compositionally biased region" description="Polar residues" evidence="1">
    <location>
        <begin position="943"/>
        <end position="960"/>
    </location>
</feature>
<feature type="domain" description="PAP/OAS1 substrate-binding-related" evidence="3">
    <location>
        <begin position="398"/>
        <end position="590"/>
    </location>
</feature>
<evidence type="ECO:0000313" key="5">
    <source>
        <dbReference type="Proteomes" id="UP000288805"/>
    </source>
</evidence>
<feature type="region of interest" description="Disordered" evidence="1">
    <location>
        <begin position="821"/>
        <end position="841"/>
    </location>
</feature>
<feature type="region of interest" description="Disordered" evidence="1">
    <location>
        <begin position="1040"/>
        <end position="1077"/>
    </location>
</feature>
<gene>
    <name evidence="4" type="ORF">CK203_030326</name>
</gene>
<proteinExistence type="predicted"/>
<keyword evidence="2" id="KW-0812">Transmembrane</keyword>
<evidence type="ECO:0000256" key="2">
    <source>
        <dbReference type="SAM" id="Phobius"/>
    </source>
</evidence>
<dbReference type="InterPro" id="IPR058921">
    <property type="entry name" value="PAP/OAS1-rel"/>
</dbReference>